<dbReference type="AlphaFoldDB" id="A0A316YWJ0"/>
<feature type="domain" description="Dehydrogenase E1 component" evidence="3">
    <location>
        <begin position="3"/>
        <end position="220"/>
    </location>
</feature>
<dbReference type="InterPro" id="IPR001017">
    <property type="entry name" value="DH_E1"/>
</dbReference>
<comment type="cofactor">
    <cofactor evidence="2">
        <name>thiamine diphosphate</name>
        <dbReference type="ChEBI" id="CHEBI:58937"/>
    </cofactor>
</comment>
<dbReference type="STRING" id="215250.A0A316YWJ0"/>
<dbReference type="GO" id="GO:0003863">
    <property type="term" value="F:branched-chain 2-oxo acid dehydrogenase activity"/>
    <property type="evidence" value="ECO:0007669"/>
    <property type="project" value="UniProtKB-EC"/>
</dbReference>
<dbReference type="Gene3D" id="3.40.50.970">
    <property type="match status" value="1"/>
</dbReference>
<dbReference type="InterPro" id="IPR029061">
    <property type="entry name" value="THDP-binding"/>
</dbReference>
<dbReference type="PANTHER" id="PTHR43380">
    <property type="entry name" value="2-OXOISOVALERATE DEHYDROGENASE SUBUNIT ALPHA, MITOCHONDRIAL"/>
    <property type="match status" value="1"/>
</dbReference>
<comment type="function">
    <text evidence="2">The branched-chain alpha-keto dehydrogenase complex catalyzes the overall conversion of alpha-keto acids to acyl-CoA and CO(2). It contains multiple copies of three enzymatic components: branched-chain alpha-keto acid decarboxylase (E1), lipoamide acyltransferase (E2) and lipoamide dehydrogenase (E3).</text>
</comment>
<evidence type="ECO:0000259" key="3">
    <source>
        <dbReference type="Pfam" id="PF00676"/>
    </source>
</evidence>
<organism evidence="4 5">
    <name type="scientific">Acaromyces ingoldii</name>
    <dbReference type="NCBI Taxonomy" id="215250"/>
    <lineage>
        <taxon>Eukaryota</taxon>
        <taxon>Fungi</taxon>
        <taxon>Dikarya</taxon>
        <taxon>Basidiomycota</taxon>
        <taxon>Ustilaginomycotina</taxon>
        <taxon>Exobasidiomycetes</taxon>
        <taxon>Exobasidiales</taxon>
        <taxon>Cryptobasidiaceae</taxon>
        <taxon>Acaromyces</taxon>
    </lineage>
</organism>
<dbReference type="Proteomes" id="UP000245768">
    <property type="component" value="Unassembled WGS sequence"/>
</dbReference>
<dbReference type="EMBL" id="KZ819634">
    <property type="protein sequence ID" value="PWN93038.1"/>
    <property type="molecule type" value="Genomic_DNA"/>
</dbReference>
<dbReference type="PANTHER" id="PTHR43380:SF1">
    <property type="entry name" value="2-OXOISOVALERATE DEHYDROGENASE SUBUNIT ALPHA, MITOCHONDRIAL"/>
    <property type="match status" value="1"/>
</dbReference>
<evidence type="ECO:0000256" key="2">
    <source>
        <dbReference type="RuleBase" id="RU365014"/>
    </source>
</evidence>
<evidence type="ECO:0000256" key="1">
    <source>
        <dbReference type="ARBA" id="ARBA00023002"/>
    </source>
</evidence>
<keyword evidence="5" id="KW-1185">Reference proteome</keyword>
<proteinExistence type="inferred from homology"/>
<dbReference type="OrthoDB" id="3845at2759"/>
<protein>
    <recommendedName>
        <fullName evidence="2">2-oxoisovalerate dehydrogenase subunit alpha</fullName>
        <ecNumber evidence="2">1.2.4.4</ecNumber>
    </recommendedName>
    <alternativeName>
        <fullName evidence="2">Branched-chain alpha-keto acid dehydrogenase E1 component alpha chain</fullName>
    </alternativeName>
</protein>
<dbReference type="RefSeq" id="XP_025380236.1">
    <property type="nucleotide sequence ID" value="XM_025520355.1"/>
</dbReference>
<dbReference type="EC" id="1.2.4.4" evidence="2"/>
<reference evidence="4 5" key="1">
    <citation type="journal article" date="2018" name="Mol. Biol. Evol.">
        <title>Broad Genomic Sampling Reveals a Smut Pathogenic Ancestry of the Fungal Clade Ustilaginomycotina.</title>
        <authorList>
            <person name="Kijpornyongpan T."/>
            <person name="Mondo S.J."/>
            <person name="Barry K."/>
            <person name="Sandor L."/>
            <person name="Lee J."/>
            <person name="Lipzen A."/>
            <person name="Pangilinan J."/>
            <person name="LaButti K."/>
            <person name="Hainaut M."/>
            <person name="Henrissat B."/>
            <person name="Grigoriev I.V."/>
            <person name="Spatafora J.W."/>
            <person name="Aime M.C."/>
        </authorList>
    </citation>
    <scope>NUCLEOTIDE SEQUENCE [LARGE SCALE GENOMIC DNA]</scope>
    <source>
        <strain evidence="4 5">MCA 4198</strain>
    </source>
</reference>
<name>A0A316YWJ0_9BASI</name>
<accession>A0A316YWJ0</accession>
<evidence type="ECO:0000313" key="5">
    <source>
        <dbReference type="Proteomes" id="UP000245768"/>
    </source>
</evidence>
<dbReference type="FunFam" id="3.40.50.970:FF:000108">
    <property type="entry name" value="2-oxoisovalerate dehydrogenase subunit alpha"/>
    <property type="match status" value="1"/>
</dbReference>
<dbReference type="CDD" id="cd02000">
    <property type="entry name" value="TPP_E1_PDC_ADC_BCADC"/>
    <property type="match status" value="1"/>
</dbReference>
<dbReference type="SUPFAM" id="SSF52518">
    <property type="entry name" value="Thiamin diphosphate-binding fold (THDP-binding)"/>
    <property type="match status" value="1"/>
</dbReference>
<comment type="similarity">
    <text evidence="2">Belongs to the BCKDHA family.</text>
</comment>
<dbReference type="InParanoid" id="A0A316YWJ0"/>
<sequence>MARQMPIHFGSTAHHFHTISSPLATQIPQAAGSGYALKRTKGREDDVAVCFFGEGAASEGDAHAGMNMAATLKCPVLFIVRNNGFAISTPSSEQYASDGIAARGPAYGISTIRVDGNDVLAVRSAVRHARRVAATEKRPFLIECMTYRVGHHSTSDDSSAYRSKQDVDDWKRKDNPLHRFRHFIQQRGWWDDAQDEAVRLDYRKRIIRALEVAEKKKRPSLSSIFDDTYDAVPQNLKEQREDLARLLDKYGKGYEPWAKELAKYEQEGNDMRPYLTPEDK</sequence>
<evidence type="ECO:0000313" key="4">
    <source>
        <dbReference type="EMBL" id="PWN93038.1"/>
    </source>
</evidence>
<dbReference type="Pfam" id="PF00676">
    <property type="entry name" value="E1_dh"/>
    <property type="match status" value="1"/>
</dbReference>
<dbReference type="GeneID" id="37042271"/>
<keyword evidence="2" id="KW-0786">Thiamine pyrophosphate</keyword>
<dbReference type="GO" id="GO:0009083">
    <property type="term" value="P:branched-chain amino acid catabolic process"/>
    <property type="evidence" value="ECO:0007669"/>
    <property type="project" value="TreeGrafter"/>
</dbReference>
<keyword evidence="1 2" id="KW-0560">Oxidoreductase</keyword>
<gene>
    <name evidence="4" type="ORF">FA10DRAFT_263750</name>
</gene>
<comment type="catalytic activity">
    <reaction evidence="2">
        <text>N(6)-[(R)-lipoyl]-L-lysyl-[protein] + 3-methyl-2-oxobutanoate + H(+) = N(6)-[(R)-S(8)-2-methylpropanoyldihydrolipoyl]-L-lysyl-[protein] + CO2</text>
        <dbReference type="Rhea" id="RHEA:13457"/>
        <dbReference type="Rhea" id="RHEA-COMP:10474"/>
        <dbReference type="Rhea" id="RHEA-COMP:10497"/>
        <dbReference type="ChEBI" id="CHEBI:11851"/>
        <dbReference type="ChEBI" id="CHEBI:15378"/>
        <dbReference type="ChEBI" id="CHEBI:16526"/>
        <dbReference type="ChEBI" id="CHEBI:83099"/>
        <dbReference type="ChEBI" id="CHEBI:83142"/>
        <dbReference type="EC" id="1.2.4.4"/>
    </reaction>
</comment>
<dbReference type="InterPro" id="IPR050771">
    <property type="entry name" value="Alpha-ketoacid_DH_E1_comp"/>
</dbReference>